<gene>
    <name evidence="1" type="ORF">RRG08_010883</name>
</gene>
<reference evidence="1" key="1">
    <citation type="journal article" date="2023" name="G3 (Bethesda)">
        <title>A reference genome for the long-term kleptoplast-retaining sea slug Elysia crispata morphotype clarki.</title>
        <authorList>
            <person name="Eastman K.E."/>
            <person name="Pendleton A.L."/>
            <person name="Shaikh M.A."/>
            <person name="Suttiyut T."/>
            <person name="Ogas R."/>
            <person name="Tomko P."/>
            <person name="Gavelis G."/>
            <person name="Widhalm J.R."/>
            <person name="Wisecaver J.H."/>
        </authorList>
    </citation>
    <scope>NUCLEOTIDE SEQUENCE</scope>
    <source>
        <strain evidence="1">ECLA1</strain>
    </source>
</reference>
<dbReference type="EMBL" id="JAWDGP010004737">
    <property type="protein sequence ID" value="KAK3762230.1"/>
    <property type="molecule type" value="Genomic_DNA"/>
</dbReference>
<dbReference type="AlphaFoldDB" id="A0AAE0Z3X2"/>
<protein>
    <submittedName>
        <fullName evidence="1">Uncharacterized protein</fullName>
    </submittedName>
</protein>
<sequence length="72" mass="7822">MKPSKSTSSAFSDADTVTARPLQSFRCSTTPTASSSSRPRQVVASLSLTNIAVQQMFSKLPFKLLVKLIRFA</sequence>
<comment type="caution">
    <text evidence="1">The sequence shown here is derived from an EMBL/GenBank/DDBJ whole genome shotgun (WGS) entry which is preliminary data.</text>
</comment>
<accession>A0AAE0Z3X2</accession>
<dbReference type="Proteomes" id="UP001283361">
    <property type="component" value="Unassembled WGS sequence"/>
</dbReference>
<evidence type="ECO:0000313" key="2">
    <source>
        <dbReference type="Proteomes" id="UP001283361"/>
    </source>
</evidence>
<keyword evidence="2" id="KW-1185">Reference proteome</keyword>
<organism evidence="1 2">
    <name type="scientific">Elysia crispata</name>
    <name type="common">lettuce slug</name>
    <dbReference type="NCBI Taxonomy" id="231223"/>
    <lineage>
        <taxon>Eukaryota</taxon>
        <taxon>Metazoa</taxon>
        <taxon>Spiralia</taxon>
        <taxon>Lophotrochozoa</taxon>
        <taxon>Mollusca</taxon>
        <taxon>Gastropoda</taxon>
        <taxon>Heterobranchia</taxon>
        <taxon>Euthyneura</taxon>
        <taxon>Panpulmonata</taxon>
        <taxon>Sacoglossa</taxon>
        <taxon>Placobranchoidea</taxon>
        <taxon>Plakobranchidae</taxon>
        <taxon>Elysia</taxon>
    </lineage>
</organism>
<evidence type="ECO:0000313" key="1">
    <source>
        <dbReference type="EMBL" id="KAK3762230.1"/>
    </source>
</evidence>
<proteinExistence type="predicted"/>
<name>A0AAE0Z3X2_9GAST</name>